<protein>
    <submittedName>
        <fullName evidence="1">Uncharacterized protein</fullName>
    </submittedName>
</protein>
<evidence type="ECO:0000313" key="2">
    <source>
        <dbReference type="Proteomes" id="UP000655420"/>
    </source>
</evidence>
<evidence type="ECO:0000313" key="1">
    <source>
        <dbReference type="EMBL" id="MBK0399867.1"/>
    </source>
</evidence>
<dbReference type="Proteomes" id="UP000655420">
    <property type="component" value="Unassembled WGS sequence"/>
</dbReference>
<keyword evidence="2" id="KW-1185">Reference proteome</keyword>
<reference evidence="1" key="1">
    <citation type="submission" date="2020-12" db="EMBL/GenBank/DDBJ databases">
        <title>Bacterial taxonomy.</title>
        <authorList>
            <person name="Pan X."/>
        </authorList>
    </citation>
    <scope>NUCLEOTIDE SEQUENCE</scope>
    <source>
        <strain evidence="1">M0105</strain>
    </source>
</reference>
<proteinExistence type="predicted"/>
<dbReference type="EMBL" id="JAEHHL010000007">
    <property type="protein sequence ID" value="MBK0399867.1"/>
    <property type="molecule type" value="Genomic_DNA"/>
</dbReference>
<sequence length="262" mass="25899">MDFDKKTLLTAGAALVVGLLVGSVASDDGEEIHERIAAAIDEASAPVAGLAGGVDAVKADVASLVERLEAIESSIADAGTAAMSAGEHAVAAGAEAHAVGRAFSAESSAIRSDIAALSSVVTSMASEMQARHAEMDKRRAEHHAAMQKYLAENPGAAMPGMGMMTGAGAAAATAGASGAASAAPVGARPGETVMLEDGAIRAFVSAVDGEAGTARVAVNGVEATELGLYGRDAEVTVDGKTCRVTLDGIDRGHVQLSADCGG</sequence>
<dbReference type="RefSeq" id="WP_200610081.1">
    <property type="nucleotide sequence ID" value="NZ_JAEHHL010000007.1"/>
</dbReference>
<organism evidence="1 2">
    <name type="scientific">Thermohalobaculum xanthum</name>
    <dbReference type="NCBI Taxonomy" id="2753746"/>
    <lineage>
        <taxon>Bacteria</taxon>
        <taxon>Pseudomonadati</taxon>
        <taxon>Pseudomonadota</taxon>
        <taxon>Alphaproteobacteria</taxon>
        <taxon>Rhodobacterales</taxon>
        <taxon>Paracoccaceae</taxon>
        <taxon>Thermohalobaculum</taxon>
    </lineage>
</organism>
<name>A0A8J7SG02_9RHOB</name>
<comment type="caution">
    <text evidence="1">The sequence shown here is derived from an EMBL/GenBank/DDBJ whole genome shotgun (WGS) entry which is preliminary data.</text>
</comment>
<accession>A0A8J7SG02</accession>
<dbReference type="AlphaFoldDB" id="A0A8J7SG02"/>
<gene>
    <name evidence="1" type="ORF">H0I76_11755</name>
</gene>